<sequence>MVSIGVLGYGVVGSGVVDLLQKNGDKLRQKLGVDLNVFKILVKNLDKHKGRSPLLTNKAEDVIHEKVDIVIEVMGGIDPAYAYVKKALVMKKHVITANKDLVAAHGEELMALARENQVCFAYEASVGGGIPIIRPMTDSLAANDISQIAAILNGTTNYILTKMYKENMDYKAALQEAQRLGFAESNPESDVMGYDAARKLSILSTLAYDQKIDWKEIDVEGITHIDAQDIKYAKKLGCVIKLLAISKKKGDGIFAAVRPVMVSEKGPFGQIDNEFNGIMFQGDAIGEMMFIGKGAGKLPTASAVVGDIVHIVQNHKGKYGKVIVERKQPCHKWENPFQWMLRIKTDDRYKVMGSISELFSINNFMFDDAQDKGEVICVVEIENELSGYEKLRHLEAQGYIKGIKKIMKLEEIAS</sequence>
<organism evidence="18 19">
    <name type="scientific">Anaerosolibacter carboniphilus</name>
    <dbReference type="NCBI Taxonomy" id="1417629"/>
    <lineage>
        <taxon>Bacteria</taxon>
        <taxon>Bacillati</taxon>
        <taxon>Bacillota</taxon>
        <taxon>Clostridia</taxon>
        <taxon>Peptostreptococcales</taxon>
        <taxon>Thermotaleaceae</taxon>
        <taxon>Anaerosolibacter</taxon>
    </lineage>
</organism>
<dbReference type="EC" id="1.1.1.3" evidence="4 14"/>
<dbReference type="SUPFAM" id="SSF55347">
    <property type="entry name" value="Glyceraldehyde-3-phosphate dehydrogenase-like, C-terminal domain"/>
    <property type="match status" value="1"/>
</dbReference>
<dbReference type="Gene3D" id="3.40.50.720">
    <property type="entry name" value="NAD(P)-binding Rossmann-like Domain"/>
    <property type="match status" value="1"/>
</dbReference>
<keyword evidence="6 14" id="KW-0028">Amino-acid biosynthesis</keyword>
<dbReference type="InterPro" id="IPR016204">
    <property type="entry name" value="HDH"/>
</dbReference>
<feature type="active site" description="Proton donor" evidence="12">
    <location>
        <position position="199"/>
    </location>
</feature>
<dbReference type="Pfam" id="PF03447">
    <property type="entry name" value="NAD_binding_3"/>
    <property type="match status" value="1"/>
</dbReference>
<evidence type="ECO:0000256" key="1">
    <source>
        <dbReference type="ARBA" id="ARBA00005056"/>
    </source>
</evidence>
<keyword evidence="9" id="KW-0915">Sodium</keyword>
<evidence type="ECO:0000256" key="11">
    <source>
        <dbReference type="ARBA" id="ARBA00048841"/>
    </source>
</evidence>
<feature type="binding site" evidence="13">
    <location>
        <position position="99"/>
    </location>
    <ligand>
        <name>NADPH</name>
        <dbReference type="ChEBI" id="CHEBI:57783"/>
    </ligand>
</feature>
<keyword evidence="8 14" id="KW-0560">Oxidoreductase</keyword>
<comment type="pathway">
    <text evidence="2 14">Amino-acid biosynthesis; L-methionine biosynthesis via de novo pathway; L-homoserine from L-aspartate: step 3/3.</text>
</comment>
<dbReference type="SUPFAM" id="SSF51735">
    <property type="entry name" value="NAD(P)-binding Rossmann-fold domains"/>
    <property type="match status" value="1"/>
</dbReference>
<name>A0A841KVJ7_9FIRM</name>
<feature type="domain" description="Homoserine dehydrogenase catalytic" evidence="16">
    <location>
        <begin position="131"/>
        <end position="309"/>
    </location>
</feature>
<feature type="binding site" evidence="13">
    <location>
        <begin position="7"/>
        <end position="14"/>
    </location>
    <ligand>
        <name>NADP(+)</name>
        <dbReference type="ChEBI" id="CHEBI:58349"/>
    </ligand>
</feature>
<evidence type="ECO:0000256" key="10">
    <source>
        <dbReference type="ARBA" id="ARBA00023167"/>
    </source>
</evidence>
<evidence type="ECO:0000259" key="16">
    <source>
        <dbReference type="Pfam" id="PF00742"/>
    </source>
</evidence>
<dbReference type="GO" id="GO:0009086">
    <property type="term" value="P:methionine biosynthetic process"/>
    <property type="evidence" value="ECO:0007669"/>
    <property type="project" value="UniProtKB-KW"/>
</dbReference>
<dbReference type="Proteomes" id="UP000579281">
    <property type="component" value="Unassembled WGS sequence"/>
</dbReference>
<dbReference type="FunFam" id="3.30.360.10:FF:000005">
    <property type="entry name" value="Homoserine dehydrogenase"/>
    <property type="match status" value="1"/>
</dbReference>
<dbReference type="PANTHER" id="PTHR43331:SF1">
    <property type="entry name" value="HOMOSERINE DEHYDROGENASE"/>
    <property type="match status" value="1"/>
</dbReference>
<keyword evidence="10 14" id="KW-0486">Methionine biosynthesis</keyword>
<evidence type="ECO:0000256" key="12">
    <source>
        <dbReference type="PIRSR" id="PIRSR000098-1"/>
    </source>
</evidence>
<evidence type="ECO:0000256" key="14">
    <source>
        <dbReference type="RuleBase" id="RU000579"/>
    </source>
</evidence>
<dbReference type="PROSITE" id="PS01042">
    <property type="entry name" value="HOMOSER_DHGENASE"/>
    <property type="match status" value="1"/>
</dbReference>
<evidence type="ECO:0000256" key="8">
    <source>
        <dbReference type="ARBA" id="ARBA00023002"/>
    </source>
</evidence>
<evidence type="ECO:0000256" key="7">
    <source>
        <dbReference type="ARBA" id="ARBA00022697"/>
    </source>
</evidence>
<evidence type="ECO:0000256" key="2">
    <source>
        <dbReference type="ARBA" id="ARBA00005062"/>
    </source>
</evidence>
<dbReference type="InterPro" id="IPR036291">
    <property type="entry name" value="NAD(P)-bd_dom_sf"/>
</dbReference>
<dbReference type="InterPro" id="IPR005106">
    <property type="entry name" value="Asp/hSer_DH_NAD-bd"/>
</dbReference>
<dbReference type="GO" id="GO:0009088">
    <property type="term" value="P:threonine biosynthetic process"/>
    <property type="evidence" value="ECO:0007669"/>
    <property type="project" value="UniProtKB-UniPathway"/>
</dbReference>
<accession>A0A841KVJ7</accession>
<keyword evidence="19" id="KW-1185">Reference proteome</keyword>
<dbReference type="AlphaFoldDB" id="A0A841KVJ7"/>
<evidence type="ECO:0000256" key="9">
    <source>
        <dbReference type="ARBA" id="ARBA00023053"/>
    </source>
</evidence>
<dbReference type="RefSeq" id="WP_184311897.1">
    <property type="nucleotide sequence ID" value="NZ_JACHEN010000023.1"/>
</dbReference>
<dbReference type="EMBL" id="JACHEN010000023">
    <property type="protein sequence ID" value="MBB6217397.1"/>
    <property type="molecule type" value="Genomic_DNA"/>
</dbReference>
<dbReference type="PANTHER" id="PTHR43331">
    <property type="entry name" value="HOMOSERINE DEHYDROGENASE"/>
    <property type="match status" value="1"/>
</dbReference>
<evidence type="ECO:0000256" key="4">
    <source>
        <dbReference type="ARBA" id="ARBA00013213"/>
    </source>
</evidence>
<evidence type="ECO:0000313" key="19">
    <source>
        <dbReference type="Proteomes" id="UP000579281"/>
    </source>
</evidence>
<protein>
    <recommendedName>
        <fullName evidence="5 14">Homoserine dehydrogenase</fullName>
        <ecNumber evidence="4 14">1.1.1.3</ecNumber>
    </recommendedName>
</protein>
<feature type="domain" description="Aspartate/homoserine dehydrogenase NAD-binding" evidence="17">
    <location>
        <begin position="8"/>
        <end position="123"/>
    </location>
</feature>
<evidence type="ECO:0000256" key="15">
    <source>
        <dbReference type="RuleBase" id="RU004171"/>
    </source>
</evidence>
<evidence type="ECO:0000256" key="3">
    <source>
        <dbReference type="ARBA" id="ARBA00006753"/>
    </source>
</evidence>
<comment type="catalytic activity">
    <reaction evidence="11">
        <text>L-homoserine + NADP(+) = L-aspartate 4-semialdehyde + NADPH + H(+)</text>
        <dbReference type="Rhea" id="RHEA:15761"/>
        <dbReference type="ChEBI" id="CHEBI:15378"/>
        <dbReference type="ChEBI" id="CHEBI:57476"/>
        <dbReference type="ChEBI" id="CHEBI:57783"/>
        <dbReference type="ChEBI" id="CHEBI:58349"/>
        <dbReference type="ChEBI" id="CHEBI:537519"/>
        <dbReference type="EC" id="1.1.1.3"/>
    </reaction>
    <physiologicalReaction direction="right-to-left" evidence="11">
        <dbReference type="Rhea" id="RHEA:15763"/>
    </physiologicalReaction>
</comment>
<comment type="similarity">
    <text evidence="3 15">Belongs to the homoserine dehydrogenase family.</text>
</comment>
<comment type="caution">
    <text evidence="18">The sequence shown here is derived from an EMBL/GenBank/DDBJ whole genome shotgun (WGS) entry which is preliminary data.</text>
</comment>
<dbReference type="InterPro" id="IPR019811">
    <property type="entry name" value="HDH_CS"/>
</dbReference>
<dbReference type="InterPro" id="IPR001342">
    <property type="entry name" value="HDH_cat"/>
</dbReference>
<proteinExistence type="inferred from homology"/>
<dbReference type="GO" id="GO:0050661">
    <property type="term" value="F:NADP binding"/>
    <property type="evidence" value="ECO:0007669"/>
    <property type="project" value="InterPro"/>
</dbReference>
<keyword evidence="13 14" id="KW-0521">NADP</keyword>
<evidence type="ECO:0000259" key="17">
    <source>
        <dbReference type="Pfam" id="PF03447"/>
    </source>
</evidence>
<evidence type="ECO:0000256" key="13">
    <source>
        <dbReference type="PIRSR" id="PIRSR000098-2"/>
    </source>
</evidence>
<gene>
    <name evidence="18" type="ORF">HNQ80_003516</name>
</gene>
<feature type="binding site" evidence="13">
    <location>
        <position position="184"/>
    </location>
    <ligand>
        <name>L-homoserine</name>
        <dbReference type="ChEBI" id="CHEBI:57476"/>
    </ligand>
</feature>
<evidence type="ECO:0000256" key="6">
    <source>
        <dbReference type="ARBA" id="ARBA00022605"/>
    </source>
</evidence>
<dbReference type="Gene3D" id="3.30.70.260">
    <property type="match status" value="1"/>
</dbReference>
<evidence type="ECO:0000313" key="18">
    <source>
        <dbReference type="EMBL" id="MBB6217397.1"/>
    </source>
</evidence>
<dbReference type="GO" id="GO:0004412">
    <property type="term" value="F:homoserine dehydrogenase activity"/>
    <property type="evidence" value="ECO:0007669"/>
    <property type="project" value="UniProtKB-EC"/>
</dbReference>
<dbReference type="Gene3D" id="3.30.360.10">
    <property type="entry name" value="Dihydrodipicolinate Reductase, domain 2"/>
    <property type="match status" value="1"/>
</dbReference>
<dbReference type="PIRSF" id="PIRSF000098">
    <property type="entry name" value="Homoser_dehydrog"/>
    <property type="match status" value="1"/>
</dbReference>
<dbReference type="UniPathway" id="UPA00051">
    <property type="reaction ID" value="UER00465"/>
</dbReference>
<reference evidence="18 19" key="1">
    <citation type="submission" date="2020-08" db="EMBL/GenBank/DDBJ databases">
        <title>Genomic Encyclopedia of Type Strains, Phase IV (KMG-IV): sequencing the most valuable type-strain genomes for metagenomic binning, comparative biology and taxonomic classification.</title>
        <authorList>
            <person name="Goeker M."/>
        </authorList>
    </citation>
    <scope>NUCLEOTIDE SEQUENCE [LARGE SCALE GENOMIC DNA]</scope>
    <source>
        <strain evidence="18 19">DSM 103526</strain>
    </source>
</reference>
<comment type="pathway">
    <text evidence="1 14">Amino-acid biosynthesis; L-threonine biosynthesis; L-threonine from L-aspartate: step 3/5.</text>
</comment>
<dbReference type="NCBIfam" id="NF004976">
    <property type="entry name" value="PRK06349.1"/>
    <property type="match status" value="1"/>
</dbReference>
<dbReference type="UniPathway" id="UPA00050">
    <property type="reaction ID" value="UER00063"/>
</dbReference>
<evidence type="ECO:0000256" key="5">
    <source>
        <dbReference type="ARBA" id="ARBA00013376"/>
    </source>
</evidence>
<dbReference type="Pfam" id="PF00742">
    <property type="entry name" value="Homoserine_dh"/>
    <property type="match status" value="1"/>
</dbReference>
<keyword evidence="7 14" id="KW-0791">Threonine biosynthesis</keyword>